<sequence length="303" mass="33138">MASLGLLLWLGMLAPAWAEARLEKIQRTGVLRAGVRTDAAPFGTLDESGEPMGYSVDLLRRMQADLSRSLGQRIQLELVPTTAAEQFAQVSQGALDVACGTSSITLSRESMVDFSVGYFVTGTQFLLARGQGLSGNRLRVGGVSGTTNAELIRRRLPLARIVSVGDRAEGLSLLQQGRIDALASDGILLEGLRRSLPDPDAYEVIPPQPFSREVYGCLLPKQDLPFRAQVNQSLIRFMQGVLTGETTATQSLERWFGPQGAVPWETTDTVTHFRQVVEQHRSNGPSRLGIFQPPRRIRRAQSP</sequence>
<organism evidence="6 7">
    <name type="scientific">Thermoleptolyngbya sichuanensis A183</name>
    <dbReference type="NCBI Taxonomy" id="2737172"/>
    <lineage>
        <taxon>Bacteria</taxon>
        <taxon>Bacillati</taxon>
        <taxon>Cyanobacteriota</taxon>
        <taxon>Cyanophyceae</taxon>
        <taxon>Oculatellales</taxon>
        <taxon>Oculatellaceae</taxon>
        <taxon>Thermoleptolyngbya</taxon>
        <taxon>Thermoleptolyngbya sichuanensis</taxon>
    </lineage>
</organism>
<dbReference type="InterPro" id="IPR051455">
    <property type="entry name" value="Bact_solute-bind_prot3"/>
</dbReference>
<dbReference type="AlphaFoldDB" id="A0A6M8B9H4"/>
<dbReference type="Gene3D" id="3.40.190.10">
    <property type="entry name" value="Periplasmic binding protein-like II"/>
    <property type="match status" value="2"/>
</dbReference>
<name>A0A6M8B9H4_9CYAN</name>
<dbReference type="GO" id="GO:0030288">
    <property type="term" value="C:outer membrane-bounded periplasmic space"/>
    <property type="evidence" value="ECO:0007669"/>
    <property type="project" value="TreeGrafter"/>
</dbReference>
<evidence type="ECO:0000313" key="6">
    <source>
        <dbReference type="EMBL" id="QKD84069.1"/>
    </source>
</evidence>
<dbReference type="Pfam" id="PF00497">
    <property type="entry name" value="SBP_bac_3"/>
    <property type="match status" value="1"/>
</dbReference>
<dbReference type="GO" id="GO:0005576">
    <property type="term" value="C:extracellular region"/>
    <property type="evidence" value="ECO:0007669"/>
    <property type="project" value="TreeGrafter"/>
</dbReference>
<feature type="domain" description="Solute-binding protein family 3/N-terminal" evidence="5">
    <location>
        <begin position="30"/>
        <end position="259"/>
    </location>
</feature>
<dbReference type="SUPFAM" id="SSF53850">
    <property type="entry name" value="Periplasmic binding protein-like II"/>
    <property type="match status" value="1"/>
</dbReference>
<dbReference type="KEGG" id="theu:HPC62_19490"/>
<evidence type="ECO:0000313" key="7">
    <source>
        <dbReference type="Proteomes" id="UP000505210"/>
    </source>
</evidence>
<keyword evidence="3" id="KW-0732">Signal</keyword>
<evidence type="ECO:0000259" key="5">
    <source>
        <dbReference type="SMART" id="SM00062"/>
    </source>
</evidence>
<gene>
    <name evidence="6" type="ORF">HPC62_19490</name>
</gene>
<evidence type="ECO:0000256" key="4">
    <source>
        <dbReference type="SAM" id="MobiDB-lite"/>
    </source>
</evidence>
<evidence type="ECO:0000256" key="2">
    <source>
        <dbReference type="ARBA" id="ARBA00022448"/>
    </source>
</evidence>
<dbReference type="Proteomes" id="UP000505210">
    <property type="component" value="Chromosome"/>
</dbReference>
<keyword evidence="2" id="KW-0813">Transport</keyword>
<dbReference type="CDD" id="cd13688">
    <property type="entry name" value="PBP2_GltI_DEBP"/>
    <property type="match status" value="1"/>
</dbReference>
<comment type="similarity">
    <text evidence="1">Belongs to the bacterial solute-binding protein 3 family.</text>
</comment>
<protein>
    <submittedName>
        <fullName evidence="6">Amino acid ABC transporter substrate-binding protein</fullName>
    </submittedName>
</protein>
<reference evidence="6 7" key="1">
    <citation type="submission" date="2020-05" db="EMBL/GenBank/DDBJ databases">
        <title>Complete genome sequence of of a novel Thermoleptolyngbya strain isolated from hot springs of Ganzi, Sichuan China.</title>
        <authorList>
            <person name="Tang J."/>
            <person name="Daroch M."/>
            <person name="Li L."/>
            <person name="Waleron K."/>
            <person name="Waleron M."/>
            <person name="Waleron M."/>
        </authorList>
    </citation>
    <scope>NUCLEOTIDE SEQUENCE [LARGE SCALE GENOMIC DNA]</scope>
    <source>
        <strain evidence="6 7">PKUAC-SCTA183</strain>
    </source>
</reference>
<dbReference type="PANTHER" id="PTHR30085">
    <property type="entry name" value="AMINO ACID ABC TRANSPORTER PERMEASE"/>
    <property type="match status" value="1"/>
</dbReference>
<feature type="region of interest" description="Disordered" evidence="4">
    <location>
        <begin position="281"/>
        <end position="303"/>
    </location>
</feature>
<keyword evidence="7" id="KW-1185">Reference proteome</keyword>
<dbReference type="EMBL" id="CP053661">
    <property type="protein sequence ID" value="QKD84069.1"/>
    <property type="molecule type" value="Genomic_DNA"/>
</dbReference>
<dbReference type="PANTHER" id="PTHR30085:SF6">
    <property type="entry name" value="ABC TRANSPORTER GLUTAMINE-BINDING PROTEIN GLNH"/>
    <property type="match status" value="1"/>
</dbReference>
<accession>A0A6M8B9H4</accession>
<dbReference type="SMART" id="SM00062">
    <property type="entry name" value="PBPb"/>
    <property type="match status" value="1"/>
</dbReference>
<evidence type="ECO:0000256" key="1">
    <source>
        <dbReference type="ARBA" id="ARBA00010333"/>
    </source>
</evidence>
<dbReference type="GO" id="GO:0006865">
    <property type="term" value="P:amino acid transport"/>
    <property type="evidence" value="ECO:0007669"/>
    <property type="project" value="TreeGrafter"/>
</dbReference>
<proteinExistence type="inferred from homology"/>
<evidence type="ECO:0000256" key="3">
    <source>
        <dbReference type="ARBA" id="ARBA00022729"/>
    </source>
</evidence>
<dbReference type="RefSeq" id="WP_172358133.1">
    <property type="nucleotide sequence ID" value="NZ_CP053661.1"/>
</dbReference>
<dbReference type="InterPro" id="IPR001638">
    <property type="entry name" value="Solute-binding_3/MltF_N"/>
</dbReference>